<evidence type="ECO:0000256" key="1">
    <source>
        <dbReference type="ARBA" id="ARBA00005725"/>
    </source>
</evidence>
<keyword evidence="6" id="KW-1185">Reference proteome</keyword>
<dbReference type="Proteomes" id="UP000777438">
    <property type="component" value="Unassembled WGS sequence"/>
</dbReference>
<evidence type="ECO:0000313" key="5">
    <source>
        <dbReference type="EMBL" id="KAH6883543.1"/>
    </source>
</evidence>
<proteinExistence type="inferred from homology"/>
<sequence length="213" mass="23585">LGKAVVDGIRAGKHDYVILSRKPQSDPHNVAVDYSDVQGLRDVLEKENVHTVISTMGLYTPAHHQSQMNLIEAAELAGPTKRFIPSEFGFHVKKEHGDLQVSFPFKLEALERLKTTGLEFTLVNTGVFLDYLVWPQIPSHLRISAIWINLAQNLMSGGSLSSCSVLRRTAQRLSESGFASFPFFLTARPGLLQTGNVLLGILILVCFNRSDDL</sequence>
<reference evidence="5 6" key="1">
    <citation type="journal article" date="2021" name="Nat. Commun.">
        <title>Genetic determinants of endophytism in the Arabidopsis root mycobiome.</title>
        <authorList>
            <person name="Mesny F."/>
            <person name="Miyauchi S."/>
            <person name="Thiergart T."/>
            <person name="Pickel B."/>
            <person name="Atanasova L."/>
            <person name="Karlsson M."/>
            <person name="Huettel B."/>
            <person name="Barry K.W."/>
            <person name="Haridas S."/>
            <person name="Chen C."/>
            <person name="Bauer D."/>
            <person name="Andreopoulos W."/>
            <person name="Pangilinan J."/>
            <person name="LaButti K."/>
            <person name="Riley R."/>
            <person name="Lipzen A."/>
            <person name="Clum A."/>
            <person name="Drula E."/>
            <person name="Henrissat B."/>
            <person name="Kohler A."/>
            <person name="Grigoriev I.V."/>
            <person name="Martin F.M."/>
            <person name="Hacquard S."/>
        </authorList>
    </citation>
    <scope>NUCLEOTIDE SEQUENCE [LARGE SCALE GENOMIC DNA]</scope>
    <source>
        <strain evidence="5 6">MPI-CAGE-CH-0241</strain>
    </source>
</reference>
<keyword evidence="2" id="KW-0521">NADP</keyword>
<dbReference type="GO" id="GO:0016491">
    <property type="term" value="F:oxidoreductase activity"/>
    <property type="evidence" value="ECO:0007669"/>
    <property type="project" value="UniProtKB-KW"/>
</dbReference>
<dbReference type="Pfam" id="PF05368">
    <property type="entry name" value="NmrA"/>
    <property type="match status" value="1"/>
</dbReference>
<comment type="caution">
    <text evidence="5">The sequence shown here is derived from an EMBL/GenBank/DDBJ whole genome shotgun (WGS) entry which is preliminary data.</text>
</comment>
<dbReference type="InterPro" id="IPR008030">
    <property type="entry name" value="NmrA-like"/>
</dbReference>
<dbReference type="SUPFAM" id="SSF51735">
    <property type="entry name" value="NAD(P)-binding Rossmann-fold domains"/>
    <property type="match status" value="1"/>
</dbReference>
<dbReference type="InterPro" id="IPR036291">
    <property type="entry name" value="NAD(P)-bd_dom_sf"/>
</dbReference>
<name>A0A9P8W075_9HYPO</name>
<evidence type="ECO:0000313" key="6">
    <source>
        <dbReference type="Proteomes" id="UP000777438"/>
    </source>
</evidence>
<gene>
    <name evidence="5" type="ORF">B0T10DRAFT_411002</name>
</gene>
<organism evidence="5 6">
    <name type="scientific">Thelonectria olida</name>
    <dbReference type="NCBI Taxonomy" id="1576542"/>
    <lineage>
        <taxon>Eukaryota</taxon>
        <taxon>Fungi</taxon>
        <taxon>Dikarya</taxon>
        <taxon>Ascomycota</taxon>
        <taxon>Pezizomycotina</taxon>
        <taxon>Sordariomycetes</taxon>
        <taxon>Hypocreomycetidae</taxon>
        <taxon>Hypocreales</taxon>
        <taxon>Nectriaceae</taxon>
        <taxon>Thelonectria</taxon>
    </lineage>
</organism>
<dbReference type="OrthoDB" id="419598at2759"/>
<evidence type="ECO:0000259" key="4">
    <source>
        <dbReference type="Pfam" id="PF05368"/>
    </source>
</evidence>
<feature type="non-terminal residue" evidence="5">
    <location>
        <position position="1"/>
    </location>
</feature>
<protein>
    <recommendedName>
        <fullName evidence="4">NmrA-like domain-containing protein</fullName>
    </recommendedName>
</protein>
<accession>A0A9P8W075</accession>
<dbReference type="Gene3D" id="3.40.50.720">
    <property type="entry name" value="NAD(P)-binding Rossmann-like Domain"/>
    <property type="match status" value="1"/>
</dbReference>
<feature type="domain" description="NmrA-like" evidence="4">
    <location>
        <begin position="31"/>
        <end position="131"/>
    </location>
</feature>
<evidence type="ECO:0000256" key="2">
    <source>
        <dbReference type="ARBA" id="ARBA00022857"/>
    </source>
</evidence>
<dbReference type="EMBL" id="JAGPYM010000023">
    <property type="protein sequence ID" value="KAH6883543.1"/>
    <property type="molecule type" value="Genomic_DNA"/>
</dbReference>
<dbReference type="PANTHER" id="PTHR47706:SF4">
    <property type="entry name" value="NMRA-LIKE DOMAIN-CONTAINING PROTEIN"/>
    <property type="match status" value="1"/>
</dbReference>
<dbReference type="AlphaFoldDB" id="A0A9P8W075"/>
<dbReference type="PANTHER" id="PTHR47706">
    <property type="entry name" value="NMRA-LIKE FAMILY PROTEIN"/>
    <property type="match status" value="1"/>
</dbReference>
<keyword evidence="3" id="KW-0560">Oxidoreductase</keyword>
<evidence type="ECO:0000256" key="3">
    <source>
        <dbReference type="ARBA" id="ARBA00023002"/>
    </source>
</evidence>
<dbReference type="InterPro" id="IPR051609">
    <property type="entry name" value="NmrA/Isoflavone_reductase-like"/>
</dbReference>
<comment type="similarity">
    <text evidence="1">Belongs to the NmrA-type oxidoreductase family. Isoflavone reductase subfamily.</text>
</comment>